<feature type="compositionally biased region" description="Polar residues" evidence="1">
    <location>
        <begin position="29"/>
        <end position="48"/>
    </location>
</feature>
<evidence type="ECO:0000313" key="2">
    <source>
        <dbReference type="EMBL" id="RSM06451.1"/>
    </source>
</evidence>
<protein>
    <submittedName>
        <fullName evidence="2">Uncharacterized protein</fullName>
    </submittedName>
</protein>
<dbReference type="AlphaFoldDB" id="A0A428TWL3"/>
<proteinExistence type="predicted"/>
<sequence length="246" mass="26834">MLSRRPFAELEASIFPTNTMRVTETTPLLAQPSSSRLSSAQDNNSGETNDILCPHPSSHRLHIKLVLARRAKKDVPNPSSHVRLSVITEEEEEADSQSEEADNSIGEFSTPNSGTSSSDEEELDTSEEQTVYFQPVMVPIAVQPRDTQPPEEDDNWEVGCVSSMCWPLIWLFRKLDTAPDEQDGPRPASLLGAQDSDAEFADDEYSSSIESSGSSSASSTFPPPLALLMPAVRIPGQQSEVRVSSA</sequence>
<feature type="compositionally biased region" description="Acidic residues" evidence="1">
    <location>
        <begin position="88"/>
        <end position="102"/>
    </location>
</feature>
<feature type="compositionally biased region" description="Low complexity" evidence="1">
    <location>
        <begin position="206"/>
        <end position="219"/>
    </location>
</feature>
<dbReference type="Proteomes" id="UP000288429">
    <property type="component" value="Unassembled WGS sequence"/>
</dbReference>
<gene>
    <name evidence="2" type="ORF">CDV31_009131</name>
</gene>
<feature type="region of interest" description="Disordered" evidence="1">
    <location>
        <begin position="72"/>
        <end position="127"/>
    </location>
</feature>
<comment type="caution">
    <text evidence="2">The sequence shown here is derived from an EMBL/GenBank/DDBJ whole genome shotgun (WGS) entry which is preliminary data.</text>
</comment>
<feature type="region of interest" description="Disordered" evidence="1">
    <location>
        <begin position="29"/>
        <end position="56"/>
    </location>
</feature>
<accession>A0A428TWL3</accession>
<evidence type="ECO:0000313" key="3">
    <source>
        <dbReference type="Proteomes" id="UP000288429"/>
    </source>
</evidence>
<name>A0A428TWL3_9HYPO</name>
<reference evidence="2 3" key="1">
    <citation type="submission" date="2017-06" db="EMBL/GenBank/DDBJ databases">
        <title>Cmopartive genomic analysis of Ambrosia Fusariam Clade fungi.</title>
        <authorList>
            <person name="Stajich J.E."/>
            <person name="Carrillo J."/>
            <person name="Kijimoto T."/>
            <person name="Eskalen A."/>
            <person name="O'Donnell K."/>
            <person name="Kasson M."/>
        </authorList>
    </citation>
    <scope>NUCLEOTIDE SEQUENCE [LARGE SCALE GENOMIC DNA]</scope>
    <source>
        <strain evidence="2 3">NRRL 20438</strain>
    </source>
</reference>
<feature type="region of interest" description="Disordered" evidence="1">
    <location>
        <begin position="179"/>
        <end position="221"/>
    </location>
</feature>
<feature type="compositionally biased region" description="Acidic residues" evidence="1">
    <location>
        <begin position="118"/>
        <end position="127"/>
    </location>
</feature>
<organism evidence="2 3">
    <name type="scientific">Fusarium ambrosium</name>
    <dbReference type="NCBI Taxonomy" id="131363"/>
    <lineage>
        <taxon>Eukaryota</taxon>
        <taxon>Fungi</taxon>
        <taxon>Dikarya</taxon>
        <taxon>Ascomycota</taxon>
        <taxon>Pezizomycotina</taxon>
        <taxon>Sordariomycetes</taxon>
        <taxon>Hypocreomycetidae</taxon>
        <taxon>Hypocreales</taxon>
        <taxon>Nectriaceae</taxon>
        <taxon>Fusarium</taxon>
        <taxon>Fusarium solani species complex</taxon>
    </lineage>
</organism>
<evidence type="ECO:0000256" key="1">
    <source>
        <dbReference type="SAM" id="MobiDB-lite"/>
    </source>
</evidence>
<keyword evidence="3" id="KW-1185">Reference proteome</keyword>
<dbReference type="EMBL" id="NIZV01000126">
    <property type="protein sequence ID" value="RSM06451.1"/>
    <property type="molecule type" value="Genomic_DNA"/>
</dbReference>
<feature type="compositionally biased region" description="Acidic residues" evidence="1">
    <location>
        <begin position="196"/>
        <end position="205"/>
    </location>
</feature>